<proteinExistence type="inferred from homology"/>
<accession>A0A0H5RXS3</accession>
<name>A0A0H5RXS3_9MYCO</name>
<protein>
    <recommendedName>
        <fullName evidence="6">S-adenosyl-L-methionine-dependent methyltransferase</fullName>
        <ecNumber evidence="6">2.1.1.-</ecNumber>
    </recommendedName>
</protein>
<evidence type="ECO:0000256" key="2">
    <source>
        <dbReference type="ARBA" id="ARBA00008138"/>
    </source>
</evidence>
<gene>
    <name evidence="7" type="ORF">BN2156_05645</name>
</gene>
<dbReference type="OrthoDB" id="9806164at2"/>
<dbReference type="EC" id="2.1.1.-" evidence="6"/>
<dbReference type="Gene3D" id="3.40.50.150">
    <property type="entry name" value="Vaccinia Virus protein VP39"/>
    <property type="match status" value="1"/>
</dbReference>
<evidence type="ECO:0000256" key="6">
    <source>
        <dbReference type="RuleBase" id="RU362030"/>
    </source>
</evidence>
<dbReference type="RefSeq" id="WP_090518211.1">
    <property type="nucleotide sequence ID" value="NZ_CWKH01000003.1"/>
</dbReference>
<keyword evidence="3 6" id="KW-0489">Methyltransferase</keyword>
<dbReference type="GO" id="GO:0008168">
    <property type="term" value="F:methyltransferase activity"/>
    <property type="evidence" value="ECO:0007669"/>
    <property type="project" value="UniProtKB-UniRule"/>
</dbReference>
<dbReference type="PANTHER" id="PTHR43619">
    <property type="entry name" value="S-ADENOSYL-L-METHIONINE-DEPENDENT METHYLTRANSFERASE YKTD-RELATED"/>
    <property type="match status" value="1"/>
</dbReference>
<evidence type="ECO:0000256" key="5">
    <source>
        <dbReference type="ARBA" id="ARBA00022691"/>
    </source>
</evidence>
<dbReference type="AlphaFoldDB" id="A0A0H5RXS3"/>
<dbReference type="SUPFAM" id="SSF53335">
    <property type="entry name" value="S-adenosyl-L-methionine-dependent methyltransferases"/>
    <property type="match status" value="1"/>
</dbReference>
<evidence type="ECO:0000256" key="4">
    <source>
        <dbReference type="ARBA" id="ARBA00022679"/>
    </source>
</evidence>
<reference evidence="8" key="1">
    <citation type="submission" date="2015-07" db="EMBL/GenBank/DDBJ databases">
        <authorList>
            <person name="Urmite Genomes"/>
        </authorList>
    </citation>
    <scope>NUCLEOTIDE SEQUENCE [LARGE SCALE GENOMIC DNA]</scope>
    <source>
        <strain evidence="8">type strain: ATCC 49404</strain>
    </source>
</reference>
<dbReference type="EMBL" id="CWKH01000003">
    <property type="protein sequence ID" value="CRZ18738.1"/>
    <property type="molecule type" value="Genomic_DNA"/>
</dbReference>
<evidence type="ECO:0000313" key="8">
    <source>
        <dbReference type="Proteomes" id="UP000199147"/>
    </source>
</evidence>
<dbReference type="InterPro" id="IPR029063">
    <property type="entry name" value="SAM-dependent_MTases_sf"/>
</dbReference>
<evidence type="ECO:0000313" key="7">
    <source>
        <dbReference type="EMBL" id="CRZ18738.1"/>
    </source>
</evidence>
<dbReference type="InterPro" id="IPR011610">
    <property type="entry name" value="SAM_mthyl_Trfase_ML2640-like"/>
</dbReference>
<comment type="function">
    <text evidence="1 6">Exhibits S-adenosyl-L-methionine-dependent methyltransferase activity.</text>
</comment>
<comment type="similarity">
    <text evidence="2 6">Belongs to the UPF0677 family.</text>
</comment>
<keyword evidence="5 6" id="KW-0949">S-adenosyl-L-methionine</keyword>
<dbReference type="GO" id="GO:0032259">
    <property type="term" value="P:methylation"/>
    <property type="evidence" value="ECO:0007669"/>
    <property type="project" value="UniProtKB-KW"/>
</dbReference>
<dbReference type="Proteomes" id="UP000199147">
    <property type="component" value="Unassembled WGS sequence"/>
</dbReference>
<dbReference type="Pfam" id="PF04072">
    <property type="entry name" value="LCM"/>
    <property type="match status" value="1"/>
</dbReference>
<evidence type="ECO:0000256" key="3">
    <source>
        <dbReference type="ARBA" id="ARBA00022603"/>
    </source>
</evidence>
<organism evidence="7 8">
    <name type="scientific">Mycolicibacterium neworleansense</name>
    <dbReference type="NCBI Taxonomy" id="146018"/>
    <lineage>
        <taxon>Bacteria</taxon>
        <taxon>Bacillati</taxon>
        <taxon>Actinomycetota</taxon>
        <taxon>Actinomycetes</taxon>
        <taxon>Mycobacteriales</taxon>
        <taxon>Mycobacteriaceae</taxon>
        <taxon>Mycolicibacterium</taxon>
    </lineage>
</organism>
<evidence type="ECO:0000256" key="1">
    <source>
        <dbReference type="ARBA" id="ARBA00003907"/>
    </source>
</evidence>
<keyword evidence="8" id="KW-1185">Reference proteome</keyword>
<dbReference type="PANTHER" id="PTHR43619:SF2">
    <property type="entry name" value="S-ADENOSYL-L-METHIONINE-DEPENDENT METHYLTRANSFERASES SUPERFAMILY PROTEIN"/>
    <property type="match status" value="1"/>
</dbReference>
<sequence>MPRTDNDTWDLATGVGATATGVAASRALASSAADPLISDPYARPLVDAVGVDYYVRLAQGDLVADGSAEPLDPHVIADGMAIRTRYFDDFFLTAVEAGIRQAVILASGLDARAYRLPWPAGMTVFELDQPAVIEFKGRALAELGAAPAAQLHAIGIDLRQDWPAALRARGFDPQAPTAWIAEGLLGYLPPDAQDRLFDNITALSAPGSRIATDWMTEHTELAESRIRTLTDHQREQGRELDDLSDLIFSGDRNGVADYLTASGWQPETTTAERMFAVHGRKFRRDEAVAGLLDARYTAAELVA</sequence>
<keyword evidence="4 7" id="KW-0808">Transferase</keyword>
<dbReference type="NCBIfam" id="TIGR00027">
    <property type="entry name" value="mthyl_TIGR00027"/>
    <property type="match status" value="1"/>
</dbReference>
<dbReference type="InterPro" id="IPR007213">
    <property type="entry name" value="Ppm1/Ppm2/Tcmp"/>
</dbReference>